<dbReference type="Gene3D" id="2.40.400.10">
    <property type="entry name" value="Acetoacetate decarboxylase-like"/>
    <property type="match status" value="1"/>
</dbReference>
<protein>
    <submittedName>
        <fullName evidence="1">Unannotated protein</fullName>
    </submittedName>
</protein>
<reference evidence="1" key="1">
    <citation type="submission" date="2020-05" db="EMBL/GenBank/DDBJ databases">
        <authorList>
            <person name="Chiriac C."/>
            <person name="Salcher M."/>
            <person name="Ghai R."/>
            <person name="Kavagutti S V."/>
        </authorList>
    </citation>
    <scope>NUCLEOTIDE SEQUENCE</scope>
</reference>
<dbReference type="GO" id="GO:0016829">
    <property type="term" value="F:lyase activity"/>
    <property type="evidence" value="ECO:0007669"/>
    <property type="project" value="InterPro"/>
</dbReference>
<dbReference type="EMBL" id="CAFBNO010000016">
    <property type="protein sequence ID" value="CAB4952969.1"/>
    <property type="molecule type" value="Genomic_DNA"/>
</dbReference>
<evidence type="ECO:0000313" key="1">
    <source>
        <dbReference type="EMBL" id="CAB4952969.1"/>
    </source>
</evidence>
<gene>
    <name evidence="1" type="ORF">UFOPK3837_00558</name>
</gene>
<dbReference type="InterPro" id="IPR023375">
    <property type="entry name" value="ADC_dom_sf"/>
</dbReference>
<dbReference type="SUPFAM" id="SSF160104">
    <property type="entry name" value="Acetoacetate decarboxylase-like"/>
    <property type="match status" value="1"/>
</dbReference>
<sequence length="277" mass="30119">MIRYPNSMSELNGFLAPQTPSGKSAIVPNMPWYYSGTLLTVEYLTDPANVRAILPAELELADEEPGAVAIIWADWQSCSEGGAELLDPVRSQYLETFVVVRCKYEGVTYSRCIAIWVTKDFAIARGWFQGYPKKLGSMHVTRVFNHGKATPKLENGAKLGASLSAYDHRLASAIVTLREPSESNGFVNGHKMLHSRWVPSIVPGAGNSLDQLVSLGGVDADLGATWVGDAELTLGDSQWDELNSILPVKKVLAGYYRELGVTFNGGNLVADRSNPSV</sequence>
<accession>A0A6J7KES2</accession>
<dbReference type="InterPro" id="IPR010451">
    <property type="entry name" value="Acetoacetate_decarboxylase"/>
</dbReference>
<organism evidence="1">
    <name type="scientific">freshwater metagenome</name>
    <dbReference type="NCBI Taxonomy" id="449393"/>
    <lineage>
        <taxon>unclassified sequences</taxon>
        <taxon>metagenomes</taxon>
        <taxon>ecological metagenomes</taxon>
    </lineage>
</organism>
<dbReference type="Pfam" id="PF06314">
    <property type="entry name" value="ADC"/>
    <property type="match status" value="1"/>
</dbReference>
<proteinExistence type="predicted"/>
<name>A0A6J7KES2_9ZZZZ</name>
<dbReference type="AlphaFoldDB" id="A0A6J7KES2"/>